<reference evidence="1 2" key="1">
    <citation type="submission" date="2021-01" db="EMBL/GenBank/DDBJ databases">
        <title>FDA dAtabase for Regulatory Grade micrObial Sequences (FDA-ARGOS): Supporting development and validation of Infectious Disease Dx tests.</title>
        <authorList>
            <person name="Nelson B."/>
            <person name="Plummer A."/>
            <person name="Tallon L."/>
            <person name="Sadzewicz L."/>
            <person name="Zhao X."/>
            <person name="Boylan J."/>
            <person name="Ott S."/>
            <person name="Bowen H."/>
            <person name="Vavikolanu K."/>
            <person name="Mehta A."/>
            <person name="Aluvathingal J."/>
            <person name="Nadendla S."/>
            <person name="Myers T."/>
            <person name="Yan Y."/>
            <person name="Sichtig H."/>
        </authorList>
    </citation>
    <scope>NUCLEOTIDE SEQUENCE [LARGE SCALE GENOMIC DNA]</scope>
    <source>
        <strain evidence="1 2">FDAARGOS_1161</strain>
    </source>
</reference>
<dbReference type="Pfam" id="PF09548">
    <property type="entry name" value="Spore_III_AB"/>
    <property type="match status" value="1"/>
</dbReference>
<dbReference type="InterPro" id="IPR014198">
    <property type="entry name" value="Spore_III_AB"/>
</dbReference>
<dbReference type="NCBIfam" id="TIGR02833">
    <property type="entry name" value="spore_III_AB"/>
    <property type="match status" value="1"/>
</dbReference>
<dbReference type="PIRSF" id="PIRSF021435">
    <property type="entry name" value="SpoIIIAB"/>
    <property type="match status" value="1"/>
</dbReference>
<keyword evidence="2" id="KW-1185">Reference proteome</keyword>
<dbReference type="Proteomes" id="UP000595254">
    <property type="component" value="Chromosome"/>
</dbReference>
<dbReference type="RefSeq" id="WP_040375692.1">
    <property type="nucleotide sequence ID" value="NZ_CP068053.1"/>
</dbReference>
<accession>A0A974NLT4</accession>
<dbReference type="AlphaFoldDB" id="A0A974NLT4"/>
<evidence type="ECO:0000313" key="2">
    <source>
        <dbReference type="Proteomes" id="UP000595254"/>
    </source>
</evidence>
<name>A0A974NLT4_PERPY</name>
<dbReference type="EMBL" id="CP068053">
    <property type="protein sequence ID" value="QQS99999.1"/>
    <property type="molecule type" value="Genomic_DNA"/>
</dbReference>
<dbReference type="KEGG" id="ppsr:I6J18_20855"/>
<evidence type="ECO:0000313" key="1">
    <source>
        <dbReference type="EMBL" id="QQS99999.1"/>
    </source>
</evidence>
<organism evidence="1 2">
    <name type="scientific">Peribacillus psychrosaccharolyticus</name>
    <name type="common">Bacillus psychrosaccharolyticus</name>
    <dbReference type="NCBI Taxonomy" id="1407"/>
    <lineage>
        <taxon>Bacteria</taxon>
        <taxon>Bacillati</taxon>
        <taxon>Bacillota</taxon>
        <taxon>Bacilli</taxon>
        <taxon>Bacillales</taxon>
        <taxon>Bacillaceae</taxon>
        <taxon>Peribacillus</taxon>
    </lineage>
</organism>
<sequence>MIKLIGAAIIILATTWAGFEAAKHLALRPKQLRQIKLALQSLEAEIMYGQTPLQDAARKLSKLVPMPLSLFFESFSSLLSSGNTTVKQAWEESLERVWGLMALKQGEFEILVQFGETLGRHDRHHQQKQILLTLTHLEREEAEAIDRQLKYEKMMKSLGFLSGLLLTLLLL</sequence>
<gene>
    <name evidence="1" type="ORF">I6J18_20855</name>
</gene>
<proteinExistence type="predicted"/>
<protein>
    <submittedName>
        <fullName evidence="1">Stage III sporulation protein SpoAB</fullName>
    </submittedName>
</protein>